<sequence>MLSERKYCYCHPSSADKQSTVSTMASDIFAEWSKSPHPLQHNCPTPDVSEKLANLSMMDRELPESVAAYTAHKRPSLFDSVISTLGTFFGLPRNGTQLDVKHSSHCLAEKEQYSKQPCIPSTSCIPIFETNRNGMGQLTVPLDYGSTVDDIAMTPAGVYVEDMAASECSALRPRRVRKRRKDVSKTNQHAHMGSEAGGKGCDKNRKEKKRHALRRDILSDNRALSFDDGYGYDYREAAPSKPMDIRPQPLHRCLSAGFSPASTGSVGSFQDALQDLVPVEKDHLRTSSDSVKASPVSAHCNTPQSIPAKHTAIGTTVPETMNTATVADHQEQQKCDMEPNQAGYVVFTHYDVFMTPSAS</sequence>
<evidence type="ECO:0000313" key="3">
    <source>
        <dbReference type="Proteomes" id="UP000075901"/>
    </source>
</evidence>
<dbReference type="EnsemblMetazoa" id="AMAM017255-RA">
    <property type="protein sequence ID" value="AMAM017255-PA"/>
    <property type="gene ID" value="AMAM017255"/>
</dbReference>
<dbReference type="Proteomes" id="UP000075901">
    <property type="component" value="Unassembled WGS sequence"/>
</dbReference>
<dbReference type="VEuPathDB" id="VectorBase:AMAM017255"/>
<evidence type="ECO:0000256" key="1">
    <source>
        <dbReference type="SAM" id="MobiDB-lite"/>
    </source>
</evidence>
<dbReference type="AlphaFoldDB" id="A0A182T0Q3"/>
<feature type="region of interest" description="Disordered" evidence="1">
    <location>
        <begin position="175"/>
        <end position="214"/>
    </location>
</feature>
<reference evidence="3" key="1">
    <citation type="submission" date="2013-09" db="EMBL/GenBank/DDBJ databases">
        <title>The Genome Sequence of Anopheles maculatus species B.</title>
        <authorList>
            <consortium name="The Broad Institute Genomics Platform"/>
            <person name="Neafsey D.E."/>
            <person name="Besansky N."/>
            <person name="Howell P."/>
            <person name="Walton C."/>
            <person name="Young S.K."/>
            <person name="Zeng Q."/>
            <person name="Gargeya S."/>
            <person name="Fitzgerald M."/>
            <person name="Haas B."/>
            <person name="Abouelleil A."/>
            <person name="Allen A.W."/>
            <person name="Alvarado L."/>
            <person name="Arachchi H.M."/>
            <person name="Berlin A.M."/>
            <person name="Chapman S.B."/>
            <person name="Gainer-Dewar J."/>
            <person name="Goldberg J."/>
            <person name="Griggs A."/>
            <person name="Gujja S."/>
            <person name="Hansen M."/>
            <person name="Howarth C."/>
            <person name="Imamovic A."/>
            <person name="Ireland A."/>
            <person name="Larimer J."/>
            <person name="McCowan C."/>
            <person name="Murphy C."/>
            <person name="Pearson M."/>
            <person name="Poon T.W."/>
            <person name="Priest M."/>
            <person name="Roberts A."/>
            <person name="Saif S."/>
            <person name="Shea T."/>
            <person name="Sisk P."/>
            <person name="Sykes S."/>
            <person name="Wortman J."/>
            <person name="Nusbaum C."/>
            <person name="Birren B."/>
        </authorList>
    </citation>
    <scope>NUCLEOTIDE SEQUENCE [LARGE SCALE GENOMIC DNA]</scope>
    <source>
        <strain evidence="3">maculatus3</strain>
    </source>
</reference>
<accession>A0A182T0Q3</accession>
<organism evidence="2 3">
    <name type="scientific">Anopheles maculatus</name>
    <dbReference type="NCBI Taxonomy" id="74869"/>
    <lineage>
        <taxon>Eukaryota</taxon>
        <taxon>Metazoa</taxon>
        <taxon>Ecdysozoa</taxon>
        <taxon>Arthropoda</taxon>
        <taxon>Hexapoda</taxon>
        <taxon>Insecta</taxon>
        <taxon>Pterygota</taxon>
        <taxon>Neoptera</taxon>
        <taxon>Endopterygota</taxon>
        <taxon>Diptera</taxon>
        <taxon>Nematocera</taxon>
        <taxon>Culicoidea</taxon>
        <taxon>Culicidae</taxon>
        <taxon>Anophelinae</taxon>
        <taxon>Anopheles</taxon>
        <taxon>Anopheles maculatus group</taxon>
    </lineage>
</organism>
<name>A0A182T0Q3_9DIPT</name>
<proteinExistence type="predicted"/>
<protein>
    <submittedName>
        <fullName evidence="2">Uncharacterized protein</fullName>
    </submittedName>
</protein>
<evidence type="ECO:0000313" key="2">
    <source>
        <dbReference type="EnsemblMetazoa" id="AMAM017255-PA"/>
    </source>
</evidence>
<keyword evidence="3" id="KW-1185">Reference proteome</keyword>
<reference evidence="2" key="2">
    <citation type="submission" date="2020-05" db="UniProtKB">
        <authorList>
            <consortium name="EnsemblMetazoa"/>
        </authorList>
    </citation>
    <scope>IDENTIFICATION</scope>
    <source>
        <strain evidence="2">maculatus3</strain>
    </source>
</reference>